<keyword evidence="5 11" id="KW-0964">Secreted</keyword>
<organism evidence="13 14">
    <name type="scientific">Botryosphaeria dothidea</name>
    <dbReference type="NCBI Taxonomy" id="55169"/>
    <lineage>
        <taxon>Eukaryota</taxon>
        <taxon>Fungi</taxon>
        <taxon>Dikarya</taxon>
        <taxon>Ascomycota</taxon>
        <taxon>Pezizomycotina</taxon>
        <taxon>Dothideomycetes</taxon>
        <taxon>Dothideomycetes incertae sedis</taxon>
        <taxon>Botryosphaeriales</taxon>
        <taxon>Botryosphaeriaceae</taxon>
        <taxon>Botryosphaeria</taxon>
    </lineage>
</organism>
<comment type="similarity">
    <text evidence="3">Belongs to the pectinesterase family.</text>
</comment>
<dbReference type="EC" id="3.1.1.11" evidence="4 11"/>
<reference evidence="13" key="1">
    <citation type="submission" date="2020-04" db="EMBL/GenBank/DDBJ databases">
        <title>Genome Assembly and Annotation of Botryosphaeria dothidea sdau 11-99, a Latent Pathogen of Apple Fruit Ring Rot in China.</title>
        <authorList>
            <person name="Yu C."/>
            <person name="Diao Y."/>
            <person name="Lu Q."/>
            <person name="Zhao J."/>
            <person name="Cui S."/>
            <person name="Peng C."/>
            <person name="He B."/>
            <person name="Liu H."/>
        </authorList>
    </citation>
    <scope>NUCLEOTIDE SEQUENCE [LARGE SCALE GENOMIC DNA]</scope>
    <source>
        <strain evidence="13">Sdau11-99</strain>
    </source>
</reference>
<evidence type="ECO:0000256" key="8">
    <source>
        <dbReference type="ARBA" id="ARBA00023085"/>
    </source>
</evidence>
<protein>
    <recommendedName>
        <fullName evidence="4 11">Pectinesterase</fullName>
        <ecNumber evidence="4 11">3.1.1.11</ecNumber>
    </recommendedName>
</protein>
<dbReference type="Pfam" id="PF01095">
    <property type="entry name" value="Pectinesterase"/>
    <property type="match status" value="1"/>
</dbReference>
<evidence type="ECO:0000256" key="9">
    <source>
        <dbReference type="ARBA" id="ARBA00047928"/>
    </source>
</evidence>
<dbReference type="GO" id="GO:0045490">
    <property type="term" value="P:pectin catabolic process"/>
    <property type="evidence" value="ECO:0007669"/>
    <property type="project" value="UniProtKB-UniRule"/>
</dbReference>
<dbReference type="InterPro" id="IPR033131">
    <property type="entry name" value="Pectinesterase_Asp_AS"/>
</dbReference>
<comment type="function">
    <text evidence="11">Involved in maceration and soft-rotting of plant tissue.</text>
</comment>
<gene>
    <name evidence="13" type="ORF">GTA08_BOTSDO08138</name>
</gene>
<evidence type="ECO:0000313" key="14">
    <source>
        <dbReference type="Proteomes" id="UP000572817"/>
    </source>
</evidence>
<evidence type="ECO:0000256" key="10">
    <source>
        <dbReference type="PROSITE-ProRule" id="PRU10040"/>
    </source>
</evidence>
<dbReference type="InterPro" id="IPR000070">
    <property type="entry name" value="Pectinesterase_cat"/>
</dbReference>
<dbReference type="OrthoDB" id="2019149at2759"/>
<name>A0A8H4IQQ4_9PEZI</name>
<feature type="domain" description="Pectinesterase catalytic" evidence="12">
    <location>
        <begin position="29"/>
        <end position="301"/>
    </location>
</feature>
<comment type="caution">
    <text evidence="13">The sequence shown here is derived from an EMBL/GenBank/DDBJ whole genome shotgun (WGS) entry which is preliminary data.</text>
</comment>
<sequence>MPRLASLLALASPALALTSPPSGALTVGSSGDYSTIQDAVDALDTSSSSAQTIFIYQGTYKEQVVVPALSGSLKIYGYSASESSYSGNTVTISAGKSQDDGLSNDGTATLAIHTGDVAVYNLNVENTRGSGSQAVALSAYAAGNQGYYGVKLTGFQDTLLAQEGNQLYANSYIEGATDFIFGQEGVAWFENCDLRIASASLGYITANGRDSSSNPSYYVINNSSVAAASGASVASGAIYLGRPWRNYARVVFQETSLSDVVNSAGWKVWSDSDTRTDNVDFAEYDNSGDGASTSGRASFSSQLSSPVSIGDVLGSDYADWIDTSFL</sequence>
<evidence type="ECO:0000256" key="1">
    <source>
        <dbReference type="ARBA" id="ARBA00004613"/>
    </source>
</evidence>
<evidence type="ECO:0000256" key="11">
    <source>
        <dbReference type="RuleBase" id="RU000589"/>
    </source>
</evidence>
<feature type="active site" evidence="10">
    <location>
        <position position="178"/>
    </location>
</feature>
<dbReference type="Proteomes" id="UP000572817">
    <property type="component" value="Unassembled WGS sequence"/>
</dbReference>
<evidence type="ECO:0000256" key="2">
    <source>
        <dbReference type="ARBA" id="ARBA00005184"/>
    </source>
</evidence>
<dbReference type="InterPro" id="IPR012334">
    <property type="entry name" value="Pectin_lyas_fold"/>
</dbReference>
<dbReference type="GO" id="GO:0005576">
    <property type="term" value="C:extracellular region"/>
    <property type="evidence" value="ECO:0007669"/>
    <property type="project" value="UniProtKB-SubCell"/>
</dbReference>
<dbReference type="Gene3D" id="2.160.20.10">
    <property type="entry name" value="Single-stranded right-handed beta-helix, Pectin lyase-like"/>
    <property type="match status" value="1"/>
</dbReference>
<proteinExistence type="inferred from homology"/>
<keyword evidence="7 11" id="KW-0378">Hydrolase</keyword>
<dbReference type="UniPathway" id="UPA00545">
    <property type="reaction ID" value="UER00823"/>
</dbReference>
<dbReference type="FunFam" id="2.160.20.10:FF:000014">
    <property type="entry name" value="Pectinesterase"/>
    <property type="match status" value="1"/>
</dbReference>
<evidence type="ECO:0000256" key="6">
    <source>
        <dbReference type="ARBA" id="ARBA00022729"/>
    </source>
</evidence>
<dbReference type="PANTHER" id="PTHR31321">
    <property type="entry name" value="ACYL-COA THIOESTER HYDROLASE YBHC-RELATED"/>
    <property type="match status" value="1"/>
</dbReference>
<evidence type="ECO:0000256" key="5">
    <source>
        <dbReference type="ARBA" id="ARBA00022525"/>
    </source>
</evidence>
<evidence type="ECO:0000259" key="12">
    <source>
        <dbReference type="Pfam" id="PF01095"/>
    </source>
</evidence>
<keyword evidence="14" id="KW-1185">Reference proteome</keyword>
<accession>A0A8H4IQQ4</accession>
<evidence type="ECO:0000256" key="3">
    <source>
        <dbReference type="ARBA" id="ARBA00008891"/>
    </source>
</evidence>
<comment type="pathway">
    <text evidence="2 11">Glycan metabolism; pectin degradation; 2-dehydro-3-deoxy-D-gluconate from pectin: step 1/5.</text>
</comment>
<keyword evidence="8 11" id="KW-0063">Aspartyl esterase</keyword>
<keyword evidence="11" id="KW-0961">Cell wall biogenesis/degradation</keyword>
<dbReference type="PANTHER" id="PTHR31321:SF127">
    <property type="entry name" value="PECTINESTERASE"/>
    <property type="match status" value="1"/>
</dbReference>
<keyword evidence="6 11" id="KW-0732">Signal</keyword>
<dbReference type="SUPFAM" id="SSF51126">
    <property type="entry name" value="Pectin lyase-like"/>
    <property type="match status" value="1"/>
</dbReference>
<dbReference type="GO" id="GO:0042545">
    <property type="term" value="P:cell wall modification"/>
    <property type="evidence" value="ECO:0007669"/>
    <property type="project" value="UniProtKB-UniRule"/>
</dbReference>
<feature type="signal peptide" evidence="11">
    <location>
        <begin position="1"/>
        <end position="16"/>
    </location>
</feature>
<dbReference type="PROSITE" id="PS00503">
    <property type="entry name" value="PECTINESTERASE_2"/>
    <property type="match status" value="1"/>
</dbReference>
<dbReference type="InterPro" id="IPR011050">
    <property type="entry name" value="Pectin_lyase_fold/virulence"/>
</dbReference>
<comment type="subcellular location">
    <subcellularLocation>
        <location evidence="1 11">Secreted</location>
    </subcellularLocation>
</comment>
<dbReference type="AlphaFoldDB" id="A0A8H4IQQ4"/>
<comment type="catalytic activity">
    <reaction evidence="9 11">
        <text>[(1-&gt;4)-alpha-D-galacturonosyl methyl ester](n) + n H2O = [(1-&gt;4)-alpha-D-galacturonosyl](n) + n methanol + n H(+)</text>
        <dbReference type="Rhea" id="RHEA:22380"/>
        <dbReference type="Rhea" id="RHEA-COMP:14570"/>
        <dbReference type="Rhea" id="RHEA-COMP:14573"/>
        <dbReference type="ChEBI" id="CHEBI:15377"/>
        <dbReference type="ChEBI" id="CHEBI:15378"/>
        <dbReference type="ChEBI" id="CHEBI:17790"/>
        <dbReference type="ChEBI" id="CHEBI:140522"/>
        <dbReference type="ChEBI" id="CHEBI:140523"/>
        <dbReference type="EC" id="3.1.1.11"/>
    </reaction>
</comment>
<evidence type="ECO:0000256" key="7">
    <source>
        <dbReference type="ARBA" id="ARBA00022801"/>
    </source>
</evidence>
<dbReference type="GO" id="GO:0030599">
    <property type="term" value="F:pectinesterase activity"/>
    <property type="evidence" value="ECO:0007669"/>
    <property type="project" value="UniProtKB-UniRule"/>
</dbReference>
<feature type="chain" id="PRO_5034756675" description="Pectinesterase" evidence="11">
    <location>
        <begin position="17"/>
        <end position="326"/>
    </location>
</feature>
<dbReference type="EMBL" id="WWBZ02000051">
    <property type="protein sequence ID" value="KAF4304448.1"/>
    <property type="molecule type" value="Genomic_DNA"/>
</dbReference>
<evidence type="ECO:0000256" key="4">
    <source>
        <dbReference type="ARBA" id="ARBA00013229"/>
    </source>
</evidence>
<evidence type="ECO:0000313" key="13">
    <source>
        <dbReference type="EMBL" id="KAF4304448.1"/>
    </source>
</evidence>